<reference evidence="1 2" key="1">
    <citation type="submission" date="2020-02" db="EMBL/GenBank/DDBJ databases">
        <authorList>
            <person name="Kim H.M."/>
            <person name="Jeon C.O."/>
        </authorList>
    </citation>
    <scope>NUCLEOTIDE SEQUENCE [LARGE SCALE GENOMIC DNA]</scope>
    <source>
        <strain evidence="1 2">PeD5</strain>
    </source>
</reference>
<dbReference type="EMBL" id="JAAIKB010000003">
    <property type="protein sequence ID" value="NGM20476.1"/>
    <property type="molecule type" value="Genomic_DNA"/>
</dbReference>
<dbReference type="Pfam" id="PF10082">
    <property type="entry name" value="BBP2_2"/>
    <property type="match status" value="1"/>
</dbReference>
<dbReference type="RefSeq" id="WP_164694365.1">
    <property type="nucleotide sequence ID" value="NZ_JAAIKB010000003.1"/>
</dbReference>
<reference evidence="1 2" key="2">
    <citation type="submission" date="2020-03" db="EMBL/GenBank/DDBJ databases">
        <title>Roseomonas stagni sp. nov., isolated from pond water in Japan.</title>
        <authorList>
            <person name="Furuhata K."/>
            <person name="Miyamoto H."/>
            <person name="Goto K."/>
        </authorList>
    </citation>
    <scope>NUCLEOTIDE SEQUENCE [LARGE SCALE GENOMIC DNA]</scope>
    <source>
        <strain evidence="1 2">PeD5</strain>
    </source>
</reference>
<dbReference type="AlphaFoldDB" id="A0A6M1LJF4"/>
<gene>
    <name evidence="1" type="ORF">G3576_10660</name>
</gene>
<organism evidence="1 2">
    <name type="scientific">Falsiroseomonas algicola</name>
    <dbReference type="NCBI Taxonomy" id="2716930"/>
    <lineage>
        <taxon>Bacteria</taxon>
        <taxon>Pseudomonadati</taxon>
        <taxon>Pseudomonadota</taxon>
        <taxon>Alphaproteobacteria</taxon>
        <taxon>Acetobacterales</taxon>
        <taxon>Roseomonadaceae</taxon>
        <taxon>Falsiroseomonas</taxon>
    </lineage>
</organism>
<dbReference type="InterPro" id="IPR018759">
    <property type="entry name" value="BBP2_2"/>
</dbReference>
<sequence length="431" mass="48194">MHQDRYKIVAGLLLAGLPAALPVRVEAQAVPRGEVQRGVTVADRAREDYDPLGVRLGAFRLDAAAELGMGYDDNLFGSRRGRTGDGYATWIGETSLNSDWSTHAVGATARIEQRRYIEETAQDWTDYAVGLFGRYDVNAETNVEARYNRVQEHLEVSSIDVQQAGLSRPIPYYYNEVQAQATTRFNRIGVTAIGNWRGYRFDDVDLGGPQQGTAPTQRPGDVSRFDFNSTLGALGLSYALAPGRFVNVIGRVQEIKYESSTQSARDSMTYEGLVGFTYDFDGLWRARVAVGYRQRDYDGPGLKTLSGPAFEGEVTWQPSLLTTLTFQGRRTIEESIRDNATSFTRTQGQVRVDHEYLRNVILGLEVGLDRREYEQPSEQATDGFAILSARYLLNRNVSLVGSYQHSRRLDSSAGVQEFDRNLVQLRLRIAL</sequence>
<proteinExistence type="predicted"/>
<comment type="caution">
    <text evidence="1">The sequence shown here is derived from an EMBL/GenBank/DDBJ whole genome shotgun (WGS) entry which is preliminary data.</text>
</comment>
<keyword evidence="2" id="KW-1185">Reference proteome</keyword>
<evidence type="ECO:0000313" key="2">
    <source>
        <dbReference type="Proteomes" id="UP000475385"/>
    </source>
</evidence>
<protein>
    <submittedName>
        <fullName evidence="1">Outer membrane beta-barrel protein</fullName>
    </submittedName>
</protein>
<evidence type="ECO:0000313" key="1">
    <source>
        <dbReference type="EMBL" id="NGM20476.1"/>
    </source>
</evidence>
<accession>A0A6M1LJF4</accession>
<dbReference type="Proteomes" id="UP000475385">
    <property type="component" value="Unassembled WGS sequence"/>
</dbReference>
<name>A0A6M1LJF4_9PROT</name>